<feature type="compositionally biased region" description="Basic and acidic residues" evidence="1">
    <location>
        <begin position="39"/>
        <end position="51"/>
    </location>
</feature>
<evidence type="ECO:0000313" key="2">
    <source>
        <dbReference type="EMBL" id="GAA1546686.1"/>
    </source>
</evidence>
<proteinExistence type="predicted"/>
<gene>
    <name evidence="2" type="ORF">GCM10009691_21410</name>
</gene>
<evidence type="ECO:0000256" key="1">
    <source>
        <dbReference type="SAM" id="MobiDB-lite"/>
    </source>
</evidence>
<accession>A0ABN2BUW3</accession>
<sequence>MGFPDHPVNTDSVVQSAAVTGQWQPVFFDHTVAHGLRARSEINDDGGDRRTQGGGLEGEEMRAERAWAGV</sequence>
<protein>
    <submittedName>
        <fullName evidence="2">Uncharacterized protein</fullName>
    </submittedName>
</protein>
<feature type="compositionally biased region" description="Basic and acidic residues" evidence="1">
    <location>
        <begin position="59"/>
        <end position="70"/>
    </location>
</feature>
<reference evidence="2 3" key="1">
    <citation type="journal article" date="2019" name="Int. J. Syst. Evol. Microbiol.">
        <title>The Global Catalogue of Microorganisms (GCM) 10K type strain sequencing project: providing services to taxonomists for standard genome sequencing and annotation.</title>
        <authorList>
            <consortium name="The Broad Institute Genomics Platform"/>
            <consortium name="The Broad Institute Genome Sequencing Center for Infectious Disease"/>
            <person name="Wu L."/>
            <person name="Ma J."/>
        </authorList>
    </citation>
    <scope>NUCLEOTIDE SEQUENCE [LARGE SCALE GENOMIC DNA]</scope>
    <source>
        <strain evidence="2 3">JCM 13319</strain>
    </source>
</reference>
<name>A0ABN2BUW3_9MICO</name>
<evidence type="ECO:0000313" key="3">
    <source>
        <dbReference type="Proteomes" id="UP001501791"/>
    </source>
</evidence>
<organism evidence="2 3">
    <name type="scientific">Brevibacterium picturae</name>
    <dbReference type="NCBI Taxonomy" id="260553"/>
    <lineage>
        <taxon>Bacteria</taxon>
        <taxon>Bacillati</taxon>
        <taxon>Actinomycetota</taxon>
        <taxon>Actinomycetes</taxon>
        <taxon>Micrococcales</taxon>
        <taxon>Brevibacteriaceae</taxon>
        <taxon>Brevibacterium</taxon>
    </lineage>
</organism>
<feature type="region of interest" description="Disordered" evidence="1">
    <location>
        <begin position="39"/>
        <end position="70"/>
    </location>
</feature>
<keyword evidence="3" id="KW-1185">Reference proteome</keyword>
<dbReference type="EMBL" id="BAAALY010000009">
    <property type="protein sequence ID" value="GAA1546686.1"/>
    <property type="molecule type" value="Genomic_DNA"/>
</dbReference>
<comment type="caution">
    <text evidence="2">The sequence shown here is derived from an EMBL/GenBank/DDBJ whole genome shotgun (WGS) entry which is preliminary data.</text>
</comment>
<dbReference type="Proteomes" id="UP001501791">
    <property type="component" value="Unassembled WGS sequence"/>
</dbReference>